<keyword evidence="1" id="KW-0175">Coiled coil</keyword>
<feature type="coiled-coil region" evidence="1">
    <location>
        <begin position="199"/>
        <end position="226"/>
    </location>
</feature>
<evidence type="ECO:0000313" key="4">
    <source>
        <dbReference type="Proteomes" id="UP001211894"/>
    </source>
</evidence>
<name>A0ABT4X135_9BACI</name>
<protein>
    <submittedName>
        <fullName evidence="3">Type 2 lanthipeptide synthetase LanM family protein</fullName>
    </submittedName>
</protein>
<accession>A0ABT4X135</accession>
<dbReference type="Gene3D" id="1.50.10.20">
    <property type="match status" value="1"/>
</dbReference>
<gene>
    <name evidence="3" type="ORF">PJ311_00670</name>
</gene>
<dbReference type="SUPFAM" id="SSF158745">
    <property type="entry name" value="LanC-like"/>
    <property type="match status" value="1"/>
</dbReference>
<dbReference type="InterPro" id="IPR025410">
    <property type="entry name" value="Lant_dehyd"/>
</dbReference>
<dbReference type="Proteomes" id="UP001211894">
    <property type="component" value="Unassembled WGS sequence"/>
</dbReference>
<organism evidence="3 4">
    <name type="scientific">Bacillus changyiensis</name>
    <dbReference type="NCBI Taxonomy" id="3004103"/>
    <lineage>
        <taxon>Bacteria</taxon>
        <taxon>Bacillati</taxon>
        <taxon>Bacillota</taxon>
        <taxon>Bacilli</taxon>
        <taxon>Bacillales</taxon>
        <taxon>Bacillaceae</taxon>
        <taxon>Bacillus</taxon>
    </lineage>
</organism>
<dbReference type="Pfam" id="PF13575">
    <property type="entry name" value="DUF4135"/>
    <property type="match status" value="1"/>
</dbReference>
<comment type="caution">
    <text evidence="3">The sequence shown here is derived from an EMBL/GenBank/DDBJ whole genome shotgun (WGS) entry which is preliminary data.</text>
</comment>
<dbReference type="NCBIfam" id="TIGR03897">
    <property type="entry name" value="lanti_2_LanM"/>
    <property type="match status" value="1"/>
</dbReference>
<sequence length="1035" mass="118839">MGVTSDIMSITKEDVVNYWIKLFPEIDNKIELDHLLKKVGKLEKEKILKEIINQYEQEKVGTTRISELINENLSNYTRKKTVELKNYIPFYYFFLPLINKKADSFFKEIQEFKIIENVDIFVDYTLKQLLDQLFEMSYRTLVLEVNAAKIDGMLLGENSKERISYFSNVLLRDPAFISNLYEEYNVLIHILRLSIDNYLNFTKEIIRNTEKQLSTLETKLNNGLNLGRISKIEMGAGDTHKQGKTVSIIHFSNGVRIVYKPRNLDLEEGFNSLLKWIEYKNVSNVLDFKKVRIHSTDYCGWMEFIENKECSNKSEIKRFYNRAGNYLCLLYVLNSVDFHYENLIAQGEYPMLIDMESIFHANIVSEKKELNSGYVKARNITNNSVNSIGLLPTMLTDLKEEDSIGFDLGGLSVSEEQIIPIKSLFIENIDSDTIRVVRRNSGITPKSNNPILNGSIVDSANFIEELKFGFKTMYSWILRNKSIFLSKIEQIFSGKKNRLIVKSTIFYGQLLKIASHPDFLRESYNRKLILHRIALKMTEDQTWLIDSEFDDLYDNEIPYFMTNINDKKIINSKNQIQDNLLEKSPMQSVKDKISSLSPSDLERQIEYIEMSYLNKRMWNPDITNLKFASNFNRLTPEKWIKSAEMIGEFIVENSIQGINDSNRADAFWISTSLQGFEENIWKPDVLGFDLYNGNSGIALFLGYLGKILNRDDFKQIAFQAMEMPRTIINTMDKKLAHSVGAFTGLSGIFYTLNKLSEMYDDYNSTDFIISNIDCILSNLSKDNVHDVIGGAAGALGVFESLIRTNNKELQKAAINGAFACSNKLINSVTSDNGMSYWPSRSSTAYSGFSHGNSGIIAYLYTLYTMTNDNRILCCIEKALKFERSLYSNKEKNWYSTAKKEKFSNGWCHGAPGILLSKLILKEHEFSDSRIEQEINIGISSTCLNGIGNNPTYCHGDLGNLAILNYASEITGQVDLKNKTIQTYQDLFDNVLSKEWNKKNLKCTWSVGLMIGITGFGYSMLRHYAPEIVPEFLWLK</sequence>
<dbReference type="InterPro" id="IPR017146">
    <property type="entry name" value="Lanti_2_LanM"/>
</dbReference>
<evidence type="ECO:0000256" key="1">
    <source>
        <dbReference type="SAM" id="Coils"/>
    </source>
</evidence>
<dbReference type="Pfam" id="PF05147">
    <property type="entry name" value="LANC_like"/>
    <property type="match status" value="1"/>
</dbReference>
<reference evidence="3 4" key="1">
    <citation type="submission" date="2023-01" db="EMBL/GenBank/DDBJ databases">
        <title>Bacillus changyiensis sp. nov., isolated from a coastal deposit.</title>
        <authorList>
            <person name="Xiao G."/>
            <person name="Lai Q."/>
            <person name="Hu Z."/>
            <person name="Shao Z."/>
        </authorList>
    </citation>
    <scope>NUCLEOTIDE SEQUENCE [LARGE SCALE GENOMIC DNA]</scope>
    <source>
        <strain evidence="3 4">CLL-7-23</strain>
    </source>
</reference>
<dbReference type="CDD" id="cd04792">
    <property type="entry name" value="LanM-like"/>
    <property type="match status" value="1"/>
</dbReference>
<keyword evidence="4" id="KW-1185">Reference proteome</keyword>
<dbReference type="PRINTS" id="PR01950">
    <property type="entry name" value="LANCSUPER"/>
</dbReference>
<dbReference type="SMART" id="SM01260">
    <property type="entry name" value="LANC_like"/>
    <property type="match status" value="1"/>
</dbReference>
<evidence type="ECO:0000259" key="2">
    <source>
        <dbReference type="Pfam" id="PF13575"/>
    </source>
</evidence>
<feature type="domain" description="Lantibiotic biosynthesis protein dehydration" evidence="2">
    <location>
        <begin position="184"/>
        <end position="562"/>
    </location>
</feature>
<proteinExistence type="predicted"/>
<evidence type="ECO:0000313" key="3">
    <source>
        <dbReference type="EMBL" id="MDA7025117.1"/>
    </source>
</evidence>
<dbReference type="RefSeq" id="WP_271338977.1">
    <property type="nucleotide sequence ID" value="NZ_JAQKAB010000001.1"/>
</dbReference>
<dbReference type="EMBL" id="JAQKAB010000001">
    <property type="protein sequence ID" value="MDA7025117.1"/>
    <property type="molecule type" value="Genomic_DNA"/>
</dbReference>
<dbReference type="PIRSF" id="PIRSF037228">
    <property type="entry name" value="Lant_mod_RumM"/>
    <property type="match status" value="1"/>
</dbReference>
<dbReference type="InterPro" id="IPR007822">
    <property type="entry name" value="LANC-like"/>
</dbReference>